<dbReference type="CDD" id="cd22268">
    <property type="entry name" value="DPBB_RlpA-like"/>
    <property type="match status" value="1"/>
</dbReference>
<evidence type="ECO:0000259" key="2">
    <source>
        <dbReference type="Pfam" id="PF03330"/>
    </source>
</evidence>
<evidence type="ECO:0000313" key="4">
    <source>
        <dbReference type="Proteomes" id="UP000092839"/>
    </source>
</evidence>
<feature type="domain" description="RlpA-like protein double-psi beta-barrel" evidence="2">
    <location>
        <begin position="116"/>
        <end position="190"/>
    </location>
</feature>
<dbReference type="KEGG" id="bic:LMTR13_20920"/>
<sequence>MISQISRKARGEKQSASPDHATTDPDSNSAQCRPIPATPTPKSRRNLRLEPPGGREPVPQQNVDVMAGYRHRAGRGASKLQLAALSLVLTSSAVCADTFQEKWMGRIARPPADDQEASVYWEGKWDARGKRFKANEVSCAHRTEAFGTIFVVTNLENGKKIRCPVQDRGPYARGRVLDFSLGAARQIGCDGLCRVTVRRAGYE</sequence>
<dbReference type="Proteomes" id="UP000092839">
    <property type="component" value="Chromosome"/>
</dbReference>
<dbReference type="PANTHER" id="PTHR34183">
    <property type="entry name" value="ENDOLYTIC PEPTIDOGLYCAN TRANSGLYCOSYLASE RLPA"/>
    <property type="match status" value="1"/>
</dbReference>
<dbReference type="Gene3D" id="2.40.40.10">
    <property type="entry name" value="RlpA-like domain"/>
    <property type="match status" value="1"/>
</dbReference>
<accession>A0A1B1UHP8</accession>
<dbReference type="Pfam" id="PF03330">
    <property type="entry name" value="DPBB_1"/>
    <property type="match status" value="1"/>
</dbReference>
<dbReference type="InterPro" id="IPR009009">
    <property type="entry name" value="RlpA-like_DPBB"/>
</dbReference>
<name>A0A1B1UHP8_9BRAD</name>
<gene>
    <name evidence="3" type="ORF">LMTR13_20920</name>
</gene>
<dbReference type="PANTHER" id="PTHR34183:SF8">
    <property type="entry name" value="ENDOLYTIC PEPTIDOGLYCAN TRANSGLYCOSYLASE RLPA-RELATED"/>
    <property type="match status" value="1"/>
</dbReference>
<evidence type="ECO:0000256" key="1">
    <source>
        <dbReference type="SAM" id="MobiDB-lite"/>
    </source>
</evidence>
<dbReference type="STRING" id="1274631.LMTR13_20920"/>
<dbReference type="AlphaFoldDB" id="A0A1B1UHP8"/>
<proteinExistence type="predicted"/>
<dbReference type="EMBL" id="CP016428">
    <property type="protein sequence ID" value="ANW02265.1"/>
    <property type="molecule type" value="Genomic_DNA"/>
</dbReference>
<evidence type="ECO:0000313" key="3">
    <source>
        <dbReference type="EMBL" id="ANW02265.1"/>
    </source>
</evidence>
<organism evidence="3 4">
    <name type="scientific">Bradyrhizobium icense</name>
    <dbReference type="NCBI Taxonomy" id="1274631"/>
    <lineage>
        <taxon>Bacteria</taxon>
        <taxon>Pseudomonadati</taxon>
        <taxon>Pseudomonadota</taxon>
        <taxon>Alphaproteobacteria</taxon>
        <taxon>Hyphomicrobiales</taxon>
        <taxon>Nitrobacteraceae</taxon>
        <taxon>Bradyrhizobium</taxon>
    </lineage>
</organism>
<protein>
    <recommendedName>
        <fullName evidence="2">RlpA-like protein double-psi beta-barrel domain-containing protein</fullName>
    </recommendedName>
</protein>
<keyword evidence="4" id="KW-1185">Reference proteome</keyword>
<feature type="region of interest" description="Disordered" evidence="1">
    <location>
        <begin position="1"/>
        <end position="62"/>
    </location>
</feature>
<dbReference type="InterPro" id="IPR036908">
    <property type="entry name" value="RlpA-like_sf"/>
</dbReference>
<reference evidence="3 4" key="1">
    <citation type="submission" date="2016-07" db="EMBL/GenBank/DDBJ databases">
        <title>Complete genome sequence of Bradyrhizobium icense LMTR 13T, a potential inoculant strain isolated from lima bean (Phaseolus lunatus) in Peru.</title>
        <authorList>
            <person name="Ormeno-Orrillo E."/>
            <person name="Duran D."/>
            <person name="Rogel M.A."/>
            <person name="Rey L."/>
            <person name="Imperial J."/>
            <person name="Ruiz-Argueso T."/>
            <person name="Martinez-Romero E."/>
        </authorList>
    </citation>
    <scope>NUCLEOTIDE SEQUENCE [LARGE SCALE GENOMIC DNA]</scope>
    <source>
        <strain evidence="3 4">LMTR 13</strain>
    </source>
</reference>
<dbReference type="SUPFAM" id="SSF50685">
    <property type="entry name" value="Barwin-like endoglucanases"/>
    <property type="match status" value="1"/>
</dbReference>